<name>A0A0A5G7K2_9BACI</name>
<organism evidence="2 3">
    <name type="scientific">Pontibacillus litoralis JSM 072002</name>
    <dbReference type="NCBI Taxonomy" id="1385512"/>
    <lineage>
        <taxon>Bacteria</taxon>
        <taxon>Bacillati</taxon>
        <taxon>Bacillota</taxon>
        <taxon>Bacilli</taxon>
        <taxon>Bacillales</taxon>
        <taxon>Bacillaceae</taxon>
        <taxon>Pontibacillus</taxon>
    </lineage>
</organism>
<protein>
    <recommendedName>
        <fullName evidence="1">DUF4178 domain-containing protein</fullName>
    </recommendedName>
</protein>
<dbReference type="Pfam" id="PF13785">
    <property type="entry name" value="DUF4178"/>
    <property type="match status" value="1"/>
</dbReference>
<reference evidence="2 3" key="1">
    <citation type="submission" date="2013-08" db="EMBL/GenBank/DDBJ databases">
        <authorList>
            <person name="Huang J."/>
            <person name="Wang G."/>
        </authorList>
    </citation>
    <scope>NUCLEOTIDE SEQUENCE [LARGE SCALE GENOMIC DNA]</scope>
    <source>
        <strain evidence="2 3">JSM 072002</strain>
    </source>
</reference>
<dbReference type="Proteomes" id="UP000030401">
    <property type="component" value="Unassembled WGS sequence"/>
</dbReference>
<evidence type="ECO:0000313" key="3">
    <source>
        <dbReference type="Proteomes" id="UP000030401"/>
    </source>
</evidence>
<evidence type="ECO:0000259" key="1">
    <source>
        <dbReference type="Pfam" id="PF13785"/>
    </source>
</evidence>
<dbReference type="STRING" id="1385512.N784_01955"/>
<feature type="domain" description="DUF4178" evidence="1">
    <location>
        <begin position="27"/>
        <end position="159"/>
    </location>
</feature>
<dbReference type="InterPro" id="IPR025235">
    <property type="entry name" value="DUF4178"/>
</dbReference>
<dbReference type="AlphaFoldDB" id="A0A0A5G7K2"/>
<dbReference type="eggNOG" id="ENOG502ZQSW">
    <property type="taxonomic scope" value="Bacteria"/>
</dbReference>
<dbReference type="OrthoDB" id="3775810at2"/>
<sequence>MGLFSKLFSKQQKDVPKVKERTPLTIQLGDVVTYDLMDYEVVGKITYQDGSYKWYAYQLLEGRKSIWLSAEMDEELELGIYESITMPISEPYPNKVQHNGRTYYLDESGKAHIRGEGRSENVNGQTIQYADYCNEEEDHFLSVEKWGSDIEVSKGYPIEEFEISILAGSN</sequence>
<accession>A0A0A5G7K2</accession>
<dbReference type="EMBL" id="AVPG01000001">
    <property type="protein sequence ID" value="KGX89116.1"/>
    <property type="molecule type" value="Genomic_DNA"/>
</dbReference>
<evidence type="ECO:0000313" key="2">
    <source>
        <dbReference type="EMBL" id="KGX89116.1"/>
    </source>
</evidence>
<gene>
    <name evidence="2" type="ORF">N784_01955</name>
</gene>
<keyword evidence="3" id="KW-1185">Reference proteome</keyword>
<comment type="caution">
    <text evidence="2">The sequence shown here is derived from an EMBL/GenBank/DDBJ whole genome shotgun (WGS) entry which is preliminary data.</text>
</comment>
<proteinExistence type="predicted"/>
<dbReference type="RefSeq" id="WP_036831483.1">
    <property type="nucleotide sequence ID" value="NZ_AVPG01000001.1"/>
</dbReference>